<keyword evidence="1" id="KW-1133">Transmembrane helix</keyword>
<dbReference type="GO" id="GO:0005886">
    <property type="term" value="C:plasma membrane"/>
    <property type="evidence" value="ECO:0007669"/>
    <property type="project" value="TreeGrafter"/>
</dbReference>
<dbReference type="Proteomes" id="UP000605970">
    <property type="component" value="Unassembled WGS sequence"/>
</dbReference>
<evidence type="ECO:0000313" key="3">
    <source>
        <dbReference type="Proteomes" id="UP000605970"/>
    </source>
</evidence>
<feature type="transmembrane region" description="Helical" evidence="1">
    <location>
        <begin position="143"/>
        <end position="176"/>
    </location>
</feature>
<feature type="transmembrane region" description="Helical" evidence="1">
    <location>
        <begin position="99"/>
        <end position="122"/>
    </location>
</feature>
<name>A0A8S9ZE59_9BILA</name>
<dbReference type="PANTHER" id="PTHR11683:SF12">
    <property type="entry name" value="M6, ISOFORM F"/>
    <property type="match status" value="1"/>
</dbReference>
<dbReference type="InterPro" id="IPR001614">
    <property type="entry name" value="Myelin_PLP"/>
</dbReference>
<protein>
    <submittedName>
        <fullName evidence="2">Uncharacterized protein</fullName>
    </submittedName>
</protein>
<organism evidence="2 3">
    <name type="scientific">Meloidogyne graminicola</name>
    <dbReference type="NCBI Taxonomy" id="189291"/>
    <lineage>
        <taxon>Eukaryota</taxon>
        <taxon>Metazoa</taxon>
        <taxon>Ecdysozoa</taxon>
        <taxon>Nematoda</taxon>
        <taxon>Chromadorea</taxon>
        <taxon>Rhabditida</taxon>
        <taxon>Tylenchina</taxon>
        <taxon>Tylenchomorpha</taxon>
        <taxon>Tylenchoidea</taxon>
        <taxon>Meloidogynidae</taxon>
        <taxon>Meloidogyninae</taxon>
        <taxon>Meloidogyne</taxon>
    </lineage>
</organism>
<keyword evidence="1" id="KW-0472">Membrane</keyword>
<proteinExistence type="predicted"/>
<dbReference type="EMBL" id="JABEBT010000132">
    <property type="protein sequence ID" value="KAF7630001.1"/>
    <property type="molecule type" value="Genomic_DNA"/>
</dbReference>
<accession>A0A8S9ZE59</accession>
<feature type="transmembrane region" description="Helical" evidence="1">
    <location>
        <begin position="230"/>
        <end position="252"/>
    </location>
</feature>
<dbReference type="GO" id="GO:0031175">
    <property type="term" value="P:neuron projection development"/>
    <property type="evidence" value="ECO:0007669"/>
    <property type="project" value="TreeGrafter"/>
</dbReference>
<dbReference type="PANTHER" id="PTHR11683">
    <property type="entry name" value="MYELIN PROTEOLIPID"/>
    <property type="match status" value="1"/>
</dbReference>
<comment type="caution">
    <text evidence="2">The sequence shown here is derived from an EMBL/GenBank/DDBJ whole genome shotgun (WGS) entry which is preliminary data.</text>
</comment>
<reference evidence="2" key="1">
    <citation type="journal article" date="2020" name="Ecol. Evol.">
        <title>Genome structure and content of the rice root-knot nematode (Meloidogyne graminicola).</title>
        <authorList>
            <person name="Phan N.T."/>
            <person name="Danchin E.G.J."/>
            <person name="Klopp C."/>
            <person name="Perfus-Barbeoch L."/>
            <person name="Kozlowski D.K."/>
            <person name="Koutsovoulos G.D."/>
            <person name="Lopez-Roques C."/>
            <person name="Bouchez O."/>
            <person name="Zahm M."/>
            <person name="Besnard G."/>
            <person name="Bellafiore S."/>
        </authorList>
    </citation>
    <scope>NUCLEOTIDE SEQUENCE</scope>
    <source>
        <strain evidence="2">VN-18</strain>
    </source>
</reference>
<feature type="transmembrane region" description="Helical" evidence="1">
    <location>
        <begin position="56"/>
        <end position="79"/>
    </location>
</feature>
<gene>
    <name evidence="2" type="ORF">Mgra_00008984</name>
</gene>
<sequence>MYRKRGGSLEQELVLPSPSSMQTSADPNPNLTYDYRQFNFQSGGCITRVPFSSLSAFLCCLCGVLLFNAMIMWAFNATIEQIRRSFGIIQLPWLDKFQFILIIAGIAMFVISAAFLLIGVLSTGRTRERIFRQTPHSRRGGRISCILAICLASFLNLFWTIIMVLTAIMCFVYFIFSLLCSNIGENSSTSRSCLDFNIFRPLILSSDDNRSLQFCEGKLQQFCALTNTIVVWYFIGFFGALIICVGLLQFIVTNSANYAHIGNEAKYDELLAILNSEMSGKNIHKNSKLITQEKKLNPFYNVDYDDPRKFGYNFRQFPQDNYRHEINCSTESPFKPRLKPRQQTICNHNHSAKRYSYQSSLHGSNNWLNQINDTKMARIFILE</sequence>
<dbReference type="Pfam" id="PF01275">
    <property type="entry name" value="Myelin_PLP"/>
    <property type="match status" value="1"/>
</dbReference>
<evidence type="ECO:0000256" key="1">
    <source>
        <dbReference type="SAM" id="Phobius"/>
    </source>
</evidence>
<dbReference type="AlphaFoldDB" id="A0A8S9ZE59"/>
<keyword evidence="1" id="KW-0812">Transmembrane</keyword>
<keyword evidence="3" id="KW-1185">Reference proteome</keyword>
<evidence type="ECO:0000313" key="2">
    <source>
        <dbReference type="EMBL" id="KAF7630001.1"/>
    </source>
</evidence>
<dbReference type="OrthoDB" id="9993736at2759"/>